<protein>
    <recommendedName>
        <fullName evidence="2 12">Phosphoinositide phospholipase C</fullName>
        <ecNumber evidence="2 12">3.1.4.11</ecNumber>
    </recommendedName>
</protein>
<reference evidence="16 17" key="1">
    <citation type="submission" date="2024-05" db="EMBL/GenBank/DDBJ databases">
        <title>A high-quality chromosomal-level genome assembly of Topmouth culter (Culter alburnus).</title>
        <authorList>
            <person name="Zhao H."/>
        </authorList>
    </citation>
    <scope>NUCLEOTIDE SEQUENCE [LARGE SCALE GENOMIC DNA]</scope>
    <source>
        <strain evidence="16">CATC2023</strain>
        <tissue evidence="16">Muscle</tissue>
    </source>
</reference>
<evidence type="ECO:0000256" key="8">
    <source>
        <dbReference type="ARBA" id="ARBA00022999"/>
    </source>
</evidence>
<dbReference type="InterPro" id="IPR000909">
    <property type="entry name" value="PLipase_C_PInositol-sp_X_dom"/>
</dbReference>
<evidence type="ECO:0000313" key="17">
    <source>
        <dbReference type="Proteomes" id="UP001479290"/>
    </source>
</evidence>
<accession>A0AAW1ZBI9</accession>
<dbReference type="SUPFAM" id="SSF51695">
    <property type="entry name" value="PLC-like phosphodiesterases"/>
    <property type="match status" value="1"/>
</dbReference>
<organism evidence="16 17">
    <name type="scientific">Culter alburnus</name>
    <name type="common">Topmouth culter</name>
    <dbReference type="NCBI Taxonomy" id="194366"/>
    <lineage>
        <taxon>Eukaryota</taxon>
        <taxon>Metazoa</taxon>
        <taxon>Chordata</taxon>
        <taxon>Craniata</taxon>
        <taxon>Vertebrata</taxon>
        <taxon>Euteleostomi</taxon>
        <taxon>Actinopterygii</taxon>
        <taxon>Neopterygii</taxon>
        <taxon>Teleostei</taxon>
        <taxon>Ostariophysi</taxon>
        <taxon>Cypriniformes</taxon>
        <taxon>Xenocyprididae</taxon>
        <taxon>Xenocypridinae</taxon>
        <taxon>Culter</taxon>
    </lineage>
</organism>
<dbReference type="GO" id="GO:0048015">
    <property type="term" value="P:phosphatidylinositol-mediated signaling"/>
    <property type="evidence" value="ECO:0007669"/>
    <property type="project" value="TreeGrafter"/>
</dbReference>
<dbReference type="PROSITE" id="PS50001">
    <property type="entry name" value="SH2"/>
    <property type="match status" value="2"/>
</dbReference>
<dbReference type="Pfam" id="PF00017">
    <property type="entry name" value="SH2"/>
    <property type="match status" value="2"/>
</dbReference>
<dbReference type="Gene3D" id="2.30.29.30">
    <property type="entry name" value="Pleckstrin-homology domain (PH domain)/Phosphotyrosine-binding domain (PTB)"/>
    <property type="match status" value="1"/>
</dbReference>
<dbReference type="FunFam" id="2.30.29.30:FF:000025">
    <property type="entry name" value="Phosphoinositide phospholipase C"/>
    <property type="match status" value="1"/>
</dbReference>
<feature type="domain" description="C2" evidence="14">
    <location>
        <begin position="1005"/>
        <end position="1136"/>
    </location>
</feature>
<keyword evidence="9 12" id="KW-0443">Lipid metabolism</keyword>
<dbReference type="AlphaFoldDB" id="A0AAW1ZBI9"/>
<dbReference type="SUPFAM" id="SSF50729">
    <property type="entry name" value="PH domain-like"/>
    <property type="match status" value="1"/>
</dbReference>
<feature type="domain" description="SH2" evidence="13">
    <location>
        <begin position="579"/>
        <end position="668"/>
    </location>
</feature>
<keyword evidence="4" id="KW-0677">Repeat</keyword>
<keyword evidence="17" id="KW-1185">Reference proteome</keyword>
<dbReference type="FunFam" id="3.30.505.10:FF:000011">
    <property type="entry name" value="1-phosphatidylinositol 4,5-bisphosphate phosphodiesterase gamma"/>
    <property type="match status" value="1"/>
</dbReference>
<dbReference type="InterPro" id="IPR035892">
    <property type="entry name" value="C2_domain_sf"/>
</dbReference>
<dbReference type="Pfam" id="PF00168">
    <property type="entry name" value="C2"/>
    <property type="match status" value="1"/>
</dbReference>
<dbReference type="InterPro" id="IPR057061">
    <property type="entry name" value="PLCG_EF-hand_2"/>
</dbReference>
<evidence type="ECO:0000259" key="14">
    <source>
        <dbReference type="PROSITE" id="PS50004"/>
    </source>
</evidence>
<dbReference type="GO" id="GO:0016042">
    <property type="term" value="P:lipid catabolic process"/>
    <property type="evidence" value="ECO:0007669"/>
    <property type="project" value="UniProtKB-KW"/>
</dbReference>
<comment type="caution">
    <text evidence="16">The sequence shown here is derived from an EMBL/GenBank/DDBJ whole genome shotgun (WGS) entry which is preliminary data.</text>
</comment>
<dbReference type="InterPro" id="IPR011992">
    <property type="entry name" value="EF-hand-dom_pair"/>
</dbReference>
<evidence type="ECO:0000256" key="3">
    <source>
        <dbReference type="ARBA" id="ARBA00022443"/>
    </source>
</evidence>
<proteinExistence type="predicted"/>
<evidence type="ECO:0000256" key="11">
    <source>
        <dbReference type="PROSITE-ProRule" id="PRU00191"/>
    </source>
</evidence>
<dbReference type="FunFam" id="3.20.20.190:FF:000109">
    <property type="match status" value="1"/>
</dbReference>
<keyword evidence="7 12" id="KW-0442">Lipid degradation</keyword>
<evidence type="ECO:0000259" key="15">
    <source>
        <dbReference type="PROSITE" id="PS50008"/>
    </source>
</evidence>
<keyword evidence="3" id="KW-0728">SH3 domain</keyword>
<dbReference type="EC" id="3.1.4.11" evidence="2 12"/>
<dbReference type="PANTHER" id="PTHR10336:SF25">
    <property type="entry name" value="1-PHOSPHATIDYLINOSITOL 4,5-BISPHOSPHATE PHOSPHODIESTERASE GAMMA-2"/>
    <property type="match status" value="1"/>
</dbReference>
<dbReference type="PROSITE" id="PS50008">
    <property type="entry name" value="PIPLC_Y_DOMAIN"/>
    <property type="match status" value="1"/>
</dbReference>
<evidence type="ECO:0000256" key="4">
    <source>
        <dbReference type="ARBA" id="ARBA00022737"/>
    </source>
</evidence>
<dbReference type="PROSITE" id="PS50007">
    <property type="entry name" value="PIPLC_X_DOMAIN"/>
    <property type="match status" value="1"/>
</dbReference>
<dbReference type="Pfam" id="PF00387">
    <property type="entry name" value="PI-PLC-Y"/>
    <property type="match status" value="1"/>
</dbReference>
<dbReference type="InterPro" id="IPR011993">
    <property type="entry name" value="PH-like_dom_sf"/>
</dbReference>
<dbReference type="GO" id="GO:0010634">
    <property type="term" value="P:positive regulation of epithelial cell migration"/>
    <property type="evidence" value="ECO:0007669"/>
    <property type="project" value="TreeGrafter"/>
</dbReference>
<sequence>MICAPKLEDTVMVAGSERGELIEDERSRIIEHLQTGTEMMVYQQRAERFTVQVIMETMQVALIRFRDRIVKVLDIFQLKEVRQWATFKDFQQFNESRGSKFRRIFCQSEKEVQQDSKTCFTIFYGSEFILKSLSLNADSVEDAEKWLTGLELLRQETLVAHTPEIIKSWLWKQMYSVDKTKKNSITLKELKSLLPEMNITVPGGRFLEERFVEVGAKDYVLDFQQFHKFYNLLIFENQKVLLEEFEKKPAAFTMSNTDRPESSLLPLSDFQNFLLSRQKETWAKNLNKIQELMTIFIDDTMRKTDYPKFTAGEFLCFLFSKENSIWDEKFSEICPLDMNNPLSHYWINSSHNTYLTGDQVRSVSSTEAYVRCLRLGCRCVELDCWDGPDEPVIFHGRTMTSKIKFKDVVKAINDHAFITSEYPVVLSIEEHCEPKQQKVMAQMLKDVFQDKLLTEPLDPEAEHLPSPNQLKGKIIIKHQKINESDHTDKMEEENGNRVVKSKLESFRKIGNACSKKQIRKAKENRVLEKEGELCIWDPIDMRFYKHDCIISDNKLYYSEEKKEEDSPMDGSDLHLSEPWFHGRMAEGRITAEKLLHDFCKGRDGKDVTFLVRESDKFIRNYSISLWTRRRVQHYRIFWSSENGHASFFLTSKQCFPSMCALIEHYRQNLIEYDGFNLHLTSFLPRLNFVSHHQMGWFYSNLSQAKAEEYLLRIPRDGAFLIRQKEEPDTFALSIRVEGVIEHYLICRYNSKYVLPDIYEFFSLEDMVSCFREQLFNGKIKLRYPVTPQLVERFCMEDLSTCDSELYSEVCVVGQVPKDNPLGHQCKGVVDILKCTVARNAKHGRPLVVTLLNKENLKLIEFTSEILEQVEEWYQAVLNIIQSRIEEMESKTKIAVEMSNMVVYCQSIKKTLKKTFENYNYKEVRSFKDDEITKKGNETVLKPDCILEYNCTALSRVYPSGGRVDSSNFDPCPSWKLGCQMVALNFQTADKFMQLNNALFSLNGGTGYVLKPEWMRDPTKKKPSKQNIRIRVIAARHLPNPDHIVSPFVKVELLPYTGDQVDDYSFKTFFLKDNGLNPVWLVPGNPPKCFEVDEPDLAFLRFEVFEEDTFSDAKLLAQATFPVRGIRSGYRSVPLKNMFSENLELASLLVHTEQLEVRNEHNLIS</sequence>
<evidence type="ECO:0000259" key="13">
    <source>
        <dbReference type="PROSITE" id="PS50001"/>
    </source>
</evidence>
<evidence type="ECO:0000256" key="7">
    <source>
        <dbReference type="ARBA" id="ARBA00022963"/>
    </source>
</evidence>
<dbReference type="SUPFAM" id="SSF47473">
    <property type="entry name" value="EF-hand"/>
    <property type="match status" value="1"/>
</dbReference>
<comment type="catalytic activity">
    <reaction evidence="12">
        <text>a 1,2-diacyl-sn-glycero-3-phospho-(1D-myo-inositol-4,5-bisphosphate) + H2O = 1D-myo-inositol 1,4,5-trisphosphate + a 1,2-diacyl-sn-glycerol + H(+)</text>
        <dbReference type="Rhea" id="RHEA:33179"/>
        <dbReference type="ChEBI" id="CHEBI:15377"/>
        <dbReference type="ChEBI" id="CHEBI:15378"/>
        <dbReference type="ChEBI" id="CHEBI:17815"/>
        <dbReference type="ChEBI" id="CHEBI:58456"/>
        <dbReference type="ChEBI" id="CHEBI:203600"/>
        <dbReference type="EC" id="3.1.4.11"/>
    </reaction>
</comment>
<dbReference type="GO" id="GO:0046488">
    <property type="term" value="P:phosphatidylinositol metabolic process"/>
    <property type="evidence" value="ECO:0007669"/>
    <property type="project" value="TreeGrafter"/>
</dbReference>
<dbReference type="SUPFAM" id="SSF49562">
    <property type="entry name" value="C2 domain (Calcium/lipid-binding domain, CaLB)"/>
    <property type="match status" value="1"/>
</dbReference>
<evidence type="ECO:0000256" key="6">
    <source>
        <dbReference type="ARBA" id="ARBA00022837"/>
    </source>
</evidence>
<dbReference type="CDD" id="cd00275">
    <property type="entry name" value="C2_PLC_like"/>
    <property type="match status" value="1"/>
</dbReference>
<dbReference type="InterPro" id="IPR035024">
    <property type="entry name" value="PLC-gamma_N-SH2"/>
</dbReference>
<dbReference type="Gene3D" id="3.20.20.190">
    <property type="entry name" value="Phosphatidylinositol (PI) phosphodiesterase"/>
    <property type="match status" value="2"/>
</dbReference>
<dbReference type="SMART" id="SM00149">
    <property type="entry name" value="PLCYc"/>
    <property type="match status" value="1"/>
</dbReference>
<evidence type="ECO:0000313" key="16">
    <source>
        <dbReference type="EMBL" id="KAK9958816.1"/>
    </source>
</evidence>
<dbReference type="GO" id="GO:0004435">
    <property type="term" value="F:phosphatidylinositol-4,5-bisphosphate phospholipase C activity"/>
    <property type="evidence" value="ECO:0007669"/>
    <property type="project" value="UniProtKB-EC"/>
</dbReference>
<dbReference type="Gene3D" id="3.30.505.10">
    <property type="entry name" value="SH2 domain"/>
    <property type="match status" value="2"/>
</dbReference>
<dbReference type="CDD" id="cd10341">
    <property type="entry name" value="SH2_N-SH2_PLC_gamma_like"/>
    <property type="match status" value="1"/>
</dbReference>
<evidence type="ECO:0000256" key="2">
    <source>
        <dbReference type="ARBA" id="ARBA00012368"/>
    </source>
</evidence>
<keyword evidence="10" id="KW-0807">Transducer</keyword>
<evidence type="ECO:0000256" key="1">
    <source>
        <dbReference type="ARBA" id="ARBA00001913"/>
    </source>
</evidence>
<dbReference type="Gene3D" id="2.60.40.150">
    <property type="entry name" value="C2 domain"/>
    <property type="match status" value="1"/>
</dbReference>
<dbReference type="SMART" id="SM00148">
    <property type="entry name" value="PLCXc"/>
    <property type="match status" value="1"/>
</dbReference>
<evidence type="ECO:0000256" key="5">
    <source>
        <dbReference type="ARBA" id="ARBA00022801"/>
    </source>
</evidence>
<dbReference type="GO" id="GO:0051209">
    <property type="term" value="P:release of sequestered calcium ion into cytosol"/>
    <property type="evidence" value="ECO:0007669"/>
    <property type="project" value="TreeGrafter"/>
</dbReference>
<evidence type="ECO:0000256" key="10">
    <source>
        <dbReference type="ARBA" id="ARBA00023224"/>
    </source>
</evidence>
<dbReference type="SMART" id="SM00252">
    <property type="entry name" value="SH2"/>
    <property type="match status" value="2"/>
</dbReference>
<dbReference type="InterPro" id="IPR001192">
    <property type="entry name" value="PI-PLC_fam"/>
</dbReference>
<dbReference type="SMART" id="SM00239">
    <property type="entry name" value="C2"/>
    <property type="match status" value="1"/>
</dbReference>
<dbReference type="FunFam" id="3.20.20.190:FF:000012">
    <property type="entry name" value="1-phosphatidylinositol 4,5-bisphosphate phosphodiesterase gamma"/>
    <property type="match status" value="1"/>
</dbReference>
<gene>
    <name evidence="16" type="ORF">ABG768_010916</name>
</gene>
<evidence type="ECO:0000256" key="12">
    <source>
        <dbReference type="RuleBase" id="RU361133"/>
    </source>
</evidence>
<keyword evidence="6" id="KW-0106">Calcium</keyword>
<comment type="cofactor">
    <cofactor evidence="1">
        <name>Ca(2+)</name>
        <dbReference type="ChEBI" id="CHEBI:29108"/>
    </cofactor>
</comment>
<keyword evidence="8 11" id="KW-0727">SH2 domain</keyword>
<dbReference type="Pfam" id="PF00388">
    <property type="entry name" value="PI-PLC-X"/>
    <property type="match status" value="1"/>
</dbReference>
<evidence type="ECO:0000256" key="9">
    <source>
        <dbReference type="ARBA" id="ARBA00023098"/>
    </source>
</evidence>
<dbReference type="PRINTS" id="PR00390">
    <property type="entry name" value="PHPHLIPASEC"/>
</dbReference>
<dbReference type="EMBL" id="JAWDJR010000018">
    <property type="protein sequence ID" value="KAK9958816.1"/>
    <property type="molecule type" value="Genomic_DNA"/>
</dbReference>
<dbReference type="PROSITE" id="PS50004">
    <property type="entry name" value="C2"/>
    <property type="match status" value="1"/>
</dbReference>
<dbReference type="InterPro" id="IPR001711">
    <property type="entry name" value="PLipase_C_Pinositol-sp_Y"/>
</dbReference>
<dbReference type="InterPro" id="IPR036860">
    <property type="entry name" value="SH2_dom_sf"/>
</dbReference>
<feature type="domain" description="PI-PLC Y-box" evidence="15">
    <location>
        <begin position="897"/>
        <end position="1015"/>
    </location>
</feature>
<dbReference type="Proteomes" id="UP001479290">
    <property type="component" value="Unassembled WGS sequence"/>
</dbReference>
<dbReference type="CDD" id="cd08592">
    <property type="entry name" value="PI-PLCc_gamma"/>
    <property type="match status" value="1"/>
</dbReference>
<dbReference type="InterPro" id="IPR017946">
    <property type="entry name" value="PLC-like_Pdiesterase_TIM-brl"/>
</dbReference>
<feature type="domain" description="SH2" evidence="13">
    <location>
        <begin position="696"/>
        <end position="785"/>
    </location>
</feature>
<dbReference type="InterPro" id="IPR000980">
    <property type="entry name" value="SH2"/>
</dbReference>
<dbReference type="InterPro" id="IPR000008">
    <property type="entry name" value="C2_dom"/>
</dbReference>
<dbReference type="PANTHER" id="PTHR10336">
    <property type="entry name" value="PHOSPHOINOSITIDE-SPECIFIC PHOSPHOLIPASE C FAMILY PROTEIN"/>
    <property type="match status" value="1"/>
</dbReference>
<keyword evidence="5 12" id="KW-0378">Hydrolase</keyword>
<dbReference type="Pfam" id="PF23583">
    <property type="entry name" value="EF_HAND_2_PLCG"/>
    <property type="match status" value="1"/>
</dbReference>
<dbReference type="GO" id="GO:0032587">
    <property type="term" value="C:ruffle membrane"/>
    <property type="evidence" value="ECO:0007669"/>
    <property type="project" value="TreeGrafter"/>
</dbReference>
<dbReference type="SUPFAM" id="SSF55550">
    <property type="entry name" value="SH2 domain"/>
    <property type="match status" value="2"/>
</dbReference>
<name>A0AAW1ZBI9_CULAL</name>